<keyword evidence="3" id="KW-1185">Reference proteome</keyword>
<evidence type="ECO:0000313" key="2">
    <source>
        <dbReference type="EMBL" id="QDU71358.1"/>
    </source>
</evidence>
<dbReference type="GO" id="GO:0047200">
    <property type="term" value="F:tetrahydrodipicolinate N-acetyltransferase activity"/>
    <property type="evidence" value="ECO:0007669"/>
    <property type="project" value="UniProtKB-EC"/>
</dbReference>
<dbReference type="EMBL" id="CP036280">
    <property type="protein sequence ID" value="QDU71358.1"/>
    <property type="molecule type" value="Genomic_DNA"/>
</dbReference>
<keyword evidence="2" id="KW-0808">Transferase</keyword>
<dbReference type="CDD" id="cd04645">
    <property type="entry name" value="LbH_gamma_CA_like"/>
    <property type="match status" value="1"/>
</dbReference>
<proteinExistence type="predicted"/>
<dbReference type="KEGG" id="mcad:Pan265_12070"/>
<dbReference type="Gene3D" id="2.160.10.10">
    <property type="entry name" value="Hexapeptide repeat proteins"/>
    <property type="match status" value="1"/>
</dbReference>
<keyword evidence="2" id="KW-0012">Acyltransferase</keyword>
<protein>
    <submittedName>
        <fullName evidence="2">2,3,4,5-tetrahydropyridine-2,6-dicarboxylate N-acetyltransferase</fullName>
        <ecNumber evidence="2">2.3.1.89</ecNumber>
    </submittedName>
</protein>
<sequence>MSLTYKHGVYMADTARVLGDVQVGNDVTFWYGAAVRGDVAPIVIGDRTNVQDNAVIHCDSGIPNIIGSDVVIGHAAMVHGAEVGDGSLIGMQATVLGQARIGKGCLIAAGAVVRPGMEVPDGMVVMGLPGKIVRETTDNEMKYMAWLAKHYVELAQLHATQTDHPRVKPWDGNQDPARTIEHPAPPPLYD</sequence>
<dbReference type="EC" id="2.3.1.89" evidence="2"/>
<dbReference type="InterPro" id="IPR011004">
    <property type="entry name" value="Trimer_LpxA-like_sf"/>
</dbReference>
<organism evidence="2 3">
    <name type="scientific">Mucisphaera calidilacus</name>
    <dbReference type="NCBI Taxonomy" id="2527982"/>
    <lineage>
        <taxon>Bacteria</taxon>
        <taxon>Pseudomonadati</taxon>
        <taxon>Planctomycetota</taxon>
        <taxon>Phycisphaerae</taxon>
        <taxon>Phycisphaerales</taxon>
        <taxon>Phycisphaeraceae</taxon>
        <taxon>Mucisphaera</taxon>
    </lineage>
</organism>
<dbReference type="Pfam" id="PF00132">
    <property type="entry name" value="Hexapep"/>
    <property type="match status" value="1"/>
</dbReference>
<name>A0A518BWL2_9BACT</name>
<feature type="region of interest" description="Disordered" evidence="1">
    <location>
        <begin position="163"/>
        <end position="190"/>
    </location>
</feature>
<dbReference type="InterPro" id="IPR047324">
    <property type="entry name" value="LbH_gamma_CA-like"/>
</dbReference>
<accession>A0A518BWL2</accession>
<dbReference type="InterPro" id="IPR001451">
    <property type="entry name" value="Hexapep"/>
</dbReference>
<dbReference type="RefSeq" id="WP_145445511.1">
    <property type="nucleotide sequence ID" value="NZ_CP036280.1"/>
</dbReference>
<dbReference type="OrthoDB" id="9803036at2"/>
<evidence type="ECO:0000313" key="3">
    <source>
        <dbReference type="Proteomes" id="UP000320386"/>
    </source>
</evidence>
<dbReference type="AlphaFoldDB" id="A0A518BWL2"/>
<dbReference type="SUPFAM" id="SSF51161">
    <property type="entry name" value="Trimeric LpxA-like enzymes"/>
    <property type="match status" value="1"/>
</dbReference>
<gene>
    <name evidence="2" type="primary">dapH</name>
    <name evidence="2" type="ORF">Pan265_12070</name>
</gene>
<evidence type="ECO:0000256" key="1">
    <source>
        <dbReference type="SAM" id="MobiDB-lite"/>
    </source>
</evidence>
<reference evidence="2 3" key="1">
    <citation type="submission" date="2019-02" db="EMBL/GenBank/DDBJ databases">
        <title>Deep-cultivation of Planctomycetes and their phenomic and genomic characterization uncovers novel biology.</title>
        <authorList>
            <person name="Wiegand S."/>
            <person name="Jogler M."/>
            <person name="Boedeker C."/>
            <person name="Pinto D."/>
            <person name="Vollmers J."/>
            <person name="Rivas-Marin E."/>
            <person name="Kohn T."/>
            <person name="Peeters S.H."/>
            <person name="Heuer A."/>
            <person name="Rast P."/>
            <person name="Oberbeckmann S."/>
            <person name="Bunk B."/>
            <person name="Jeske O."/>
            <person name="Meyerdierks A."/>
            <person name="Storesund J.E."/>
            <person name="Kallscheuer N."/>
            <person name="Luecker S."/>
            <person name="Lage O.M."/>
            <person name="Pohl T."/>
            <person name="Merkel B.J."/>
            <person name="Hornburger P."/>
            <person name="Mueller R.-W."/>
            <person name="Bruemmer F."/>
            <person name="Labrenz M."/>
            <person name="Spormann A.M."/>
            <person name="Op den Camp H."/>
            <person name="Overmann J."/>
            <person name="Amann R."/>
            <person name="Jetten M.S.M."/>
            <person name="Mascher T."/>
            <person name="Medema M.H."/>
            <person name="Devos D.P."/>
            <person name="Kaster A.-K."/>
            <person name="Ovreas L."/>
            <person name="Rohde M."/>
            <person name="Galperin M.Y."/>
            <person name="Jogler C."/>
        </authorList>
    </citation>
    <scope>NUCLEOTIDE SEQUENCE [LARGE SCALE GENOMIC DNA]</scope>
    <source>
        <strain evidence="2 3">Pan265</strain>
    </source>
</reference>
<dbReference type="PANTHER" id="PTHR13061:SF29">
    <property type="entry name" value="GAMMA CARBONIC ANHYDRASE-LIKE 1, MITOCHONDRIAL-RELATED"/>
    <property type="match status" value="1"/>
</dbReference>
<dbReference type="PANTHER" id="PTHR13061">
    <property type="entry name" value="DYNACTIN SUBUNIT P25"/>
    <property type="match status" value="1"/>
</dbReference>
<dbReference type="InterPro" id="IPR050484">
    <property type="entry name" value="Transf_Hexapept/Carb_Anhydrase"/>
</dbReference>
<dbReference type="Proteomes" id="UP000320386">
    <property type="component" value="Chromosome"/>
</dbReference>